<proteinExistence type="predicted"/>
<sequence>MRAIFLVVILSLLSFGLCLFREKRDYNEFAEASRTRSLSGTRATDGNNVTNAMVLCLLKVGLLDGYAVRKVKMFNDRVYLARYRRSYWLGSRYYYLDNRYYLETRDTCAYRMNATERAGLAYEDEVPIVDVIYQCQRYAQYCCGLDCCDLRTKRQLSYGWRNLDNSAITSCQNIYN</sequence>
<dbReference type="WBParaSite" id="JU765_v2.g16473.t1">
    <property type="protein sequence ID" value="JU765_v2.g16473.t1"/>
    <property type="gene ID" value="JU765_v2.g16473"/>
</dbReference>
<dbReference type="Proteomes" id="UP000887576">
    <property type="component" value="Unplaced"/>
</dbReference>
<name>A0AC34QI31_9BILA</name>
<evidence type="ECO:0000313" key="1">
    <source>
        <dbReference type="Proteomes" id="UP000887576"/>
    </source>
</evidence>
<accession>A0AC34QI31</accession>
<reference evidence="2" key="1">
    <citation type="submission" date="2022-11" db="UniProtKB">
        <authorList>
            <consortium name="WormBaseParasite"/>
        </authorList>
    </citation>
    <scope>IDENTIFICATION</scope>
</reference>
<evidence type="ECO:0000313" key="2">
    <source>
        <dbReference type="WBParaSite" id="JU765_v2.g16473.t1"/>
    </source>
</evidence>
<organism evidence="1 2">
    <name type="scientific">Panagrolaimus sp. JU765</name>
    <dbReference type="NCBI Taxonomy" id="591449"/>
    <lineage>
        <taxon>Eukaryota</taxon>
        <taxon>Metazoa</taxon>
        <taxon>Ecdysozoa</taxon>
        <taxon>Nematoda</taxon>
        <taxon>Chromadorea</taxon>
        <taxon>Rhabditida</taxon>
        <taxon>Tylenchina</taxon>
        <taxon>Panagrolaimomorpha</taxon>
        <taxon>Panagrolaimoidea</taxon>
        <taxon>Panagrolaimidae</taxon>
        <taxon>Panagrolaimus</taxon>
    </lineage>
</organism>
<protein>
    <submittedName>
        <fullName evidence="2">CX domain-containing protein</fullName>
    </submittedName>
</protein>